<reference evidence="7" key="1">
    <citation type="journal article" date="2020" name="Stud. Mycol.">
        <title>101 Dothideomycetes genomes: a test case for predicting lifestyles and emergence of pathogens.</title>
        <authorList>
            <person name="Haridas S."/>
            <person name="Albert R."/>
            <person name="Binder M."/>
            <person name="Bloem J."/>
            <person name="Labutti K."/>
            <person name="Salamov A."/>
            <person name="Andreopoulos B."/>
            <person name="Baker S."/>
            <person name="Barry K."/>
            <person name="Bills G."/>
            <person name="Bluhm B."/>
            <person name="Cannon C."/>
            <person name="Castanera R."/>
            <person name="Culley D."/>
            <person name="Daum C."/>
            <person name="Ezra D."/>
            <person name="Gonzalez J."/>
            <person name="Henrissat B."/>
            <person name="Kuo A."/>
            <person name="Liang C."/>
            <person name="Lipzen A."/>
            <person name="Lutzoni F."/>
            <person name="Magnuson J."/>
            <person name="Mondo S."/>
            <person name="Nolan M."/>
            <person name="Ohm R."/>
            <person name="Pangilinan J."/>
            <person name="Park H.-J."/>
            <person name="Ramirez L."/>
            <person name="Alfaro M."/>
            <person name="Sun H."/>
            <person name="Tritt A."/>
            <person name="Yoshinaga Y."/>
            <person name="Zwiers L.-H."/>
            <person name="Turgeon B."/>
            <person name="Goodwin S."/>
            <person name="Spatafora J."/>
            <person name="Crous P."/>
            <person name="Grigoriev I."/>
        </authorList>
    </citation>
    <scope>NUCLEOTIDE SEQUENCE</scope>
    <source>
        <strain evidence="7">CBS 116435</strain>
    </source>
</reference>
<evidence type="ECO:0000256" key="2">
    <source>
        <dbReference type="ARBA" id="ARBA00010077"/>
    </source>
</evidence>
<name>A0A9P4Q342_9PEZI</name>
<evidence type="ECO:0000256" key="3">
    <source>
        <dbReference type="ARBA" id="ARBA00022517"/>
    </source>
</evidence>
<comment type="caution">
    <text evidence="7">The sequence shown here is derived from an EMBL/GenBank/DDBJ whole genome shotgun (WGS) entry which is preliminary data.</text>
</comment>
<evidence type="ECO:0000256" key="6">
    <source>
        <dbReference type="SAM" id="MobiDB-lite"/>
    </source>
</evidence>
<gene>
    <name evidence="7" type="ORF">K431DRAFT_233711</name>
</gene>
<keyword evidence="4 5" id="KW-0539">Nucleus</keyword>
<dbReference type="Proteomes" id="UP000799441">
    <property type="component" value="Unassembled WGS sequence"/>
</dbReference>
<protein>
    <recommendedName>
        <fullName evidence="5">Ribosome biogenesis regulatory protein</fullName>
    </recommendedName>
</protein>
<dbReference type="GO" id="GO:0042254">
    <property type="term" value="P:ribosome biogenesis"/>
    <property type="evidence" value="ECO:0007669"/>
    <property type="project" value="UniProtKB-KW"/>
</dbReference>
<evidence type="ECO:0000256" key="4">
    <source>
        <dbReference type="ARBA" id="ARBA00023242"/>
    </source>
</evidence>
<evidence type="ECO:0000256" key="1">
    <source>
        <dbReference type="ARBA" id="ARBA00004123"/>
    </source>
</evidence>
<evidence type="ECO:0000313" key="8">
    <source>
        <dbReference type="Proteomes" id="UP000799441"/>
    </source>
</evidence>
<sequence length="170" mass="18879">MTDAKPQPYTFDLGLLLCNDSNPTPAHLPTADDKEAILAATARDCAQALVNQLLTTCQINRDNPDQALQIALPQVTTPLPREKPVPKDKEKSKWQRFAEKKGIKPKRRDGNLKFDDAKGEWAPKYGYKGSRRAEGQAPADWIEEVDMKAEDQARGEKGKGKGKGKRGGRR</sequence>
<evidence type="ECO:0000313" key="7">
    <source>
        <dbReference type="EMBL" id="KAF2717172.1"/>
    </source>
</evidence>
<keyword evidence="3 5" id="KW-0690">Ribosome biogenesis</keyword>
<comment type="similarity">
    <text evidence="2 5">Belongs to the RRS1 family.</text>
</comment>
<accession>A0A9P4Q342</accession>
<feature type="compositionally biased region" description="Basic and acidic residues" evidence="6">
    <location>
        <begin position="145"/>
        <end position="159"/>
    </location>
</feature>
<dbReference type="Pfam" id="PF04939">
    <property type="entry name" value="RRS1"/>
    <property type="match status" value="1"/>
</dbReference>
<feature type="compositionally biased region" description="Basic and acidic residues" evidence="6">
    <location>
        <begin position="80"/>
        <end position="121"/>
    </location>
</feature>
<feature type="region of interest" description="Disordered" evidence="6">
    <location>
        <begin position="75"/>
        <end position="170"/>
    </location>
</feature>
<dbReference type="EMBL" id="MU003850">
    <property type="protein sequence ID" value="KAF2717172.1"/>
    <property type="molecule type" value="Genomic_DNA"/>
</dbReference>
<comment type="subcellular location">
    <subcellularLocation>
        <location evidence="1 5">Nucleus</location>
    </subcellularLocation>
</comment>
<evidence type="ECO:0000256" key="5">
    <source>
        <dbReference type="RuleBase" id="RU364132"/>
    </source>
</evidence>
<dbReference type="GO" id="GO:0005634">
    <property type="term" value="C:nucleus"/>
    <property type="evidence" value="ECO:0007669"/>
    <property type="project" value="UniProtKB-SubCell"/>
</dbReference>
<proteinExistence type="inferred from homology"/>
<comment type="function">
    <text evidence="5">Involved in ribosomal large subunit assembly.</text>
</comment>
<dbReference type="OrthoDB" id="28455at2759"/>
<dbReference type="InterPro" id="IPR007023">
    <property type="entry name" value="Ribosom_reg"/>
</dbReference>
<dbReference type="AlphaFoldDB" id="A0A9P4Q342"/>
<organism evidence="7 8">
    <name type="scientific">Polychaeton citri CBS 116435</name>
    <dbReference type="NCBI Taxonomy" id="1314669"/>
    <lineage>
        <taxon>Eukaryota</taxon>
        <taxon>Fungi</taxon>
        <taxon>Dikarya</taxon>
        <taxon>Ascomycota</taxon>
        <taxon>Pezizomycotina</taxon>
        <taxon>Dothideomycetes</taxon>
        <taxon>Dothideomycetidae</taxon>
        <taxon>Capnodiales</taxon>
        <taxon>Capnodiaceae</taxon>
        <taxon>Polychaeton</taxon>
    </lineage>
</organism>
<feature type="compositionally biased region" description="Basic residues" evidence="6">
    <location>
        <begin position="160"/>
        <end position="170"/>
    </location>
</feature>
<keyword evidence="8" id="KW-1185">Reference proteome</keyword>